<dbReference type="AlphaFoldDB" id="A0A9D1Q5W9"/>
<feature type="chain" id="PRO_5038623847" evidence="1">
    <location>
        <begin position="25"/>
        <end position="150"/>
    </location>
</feature>
<proteinExistence type="predicted"/>
<evidence type="ECO:0000256" key="1">
    <source>
        <dbReference type="SAM" id="SignalP"/>
    </source>
</evidence>
<dbReference type="EMBL" id="DXHP01000120">
    <property type="protein sequence ID" value="HIW06756.1"/>
    <property type="molecule type" value="Genomic_DNA"/>
</dbReference>
<gene>
    <name evidence="2" type="ORF">H9889_05460</name>
</gene>
<feature type="signal peptide" evidence="1">
    <location>
        <begin position="1"/>
        <end position="24"/>
    </location>
</feature>
<name>A0A9D1Q5W9_9GAMM</name>
<sequence length="150" mass="16413">MMKKQTLLLVATGLLALSMNSAFAENSDLPEMTLYKDPYCGCCTGHAEYLKEQGVNVKMIDHPNISQVKMDLGSYKGASCHTIVMGDYVIEGHVPIASIRKLWNEQPDIKGIALPGMPLNSPGMGPEKKGSLRIMQIENNADVTTVFNIE</sequence>
<dbReference type="Pfam" id="PF04214">
    <property type="entry name" value="DUF411"/>
    <property type="match status" value="1"/>
</dbReference>
<comment type="caution">
    <text evidence="2">The sequence shown here is derived from an EMBL/GenBank/DDBJ whole genome shotgun (WGS) entry which is preliminary data.</text>
</comment>
<organism evidence="2 3">
    <name type="scientific">Candidatus Ignatzschineria merdigallinarum</name>
    <dbReference type="NCBI Taxonomy" id="2838621"/>
    <lineage>
        <taxon>Bacteria</taxon>
        <taxon>Pseudomonadati</taxon>
        <taxon>Pseudomonadota</taxon>
        <taxon>Gammaproteobacteria</taxon>
        <taxon>Cardiobacteriales</taxon>
        <taxon>Ignatzschineriaceae</taxon>
        <taxon>Ignatzschineria</taxon>
    </lineage>
</organism>
<accession>A0A9D1Q5W9</accession>
<dbReference type="Proteomes" id="UP000823934">
    <property type="component" value="Unassembled WGS sequence"/>
</dbReference>
<evidence type="ECO:0000313" key="3">
    <source>
        <dbReference type="Proteomes" id="UP000823934"/>
    </source>
</evidence>
<dbReference type="InterPro" id="IPR007332">
    <property type="entry name" value="DUF411"/>
</dbReference>
<evidence type="ECO:0000313" key="2">
    <source>
        <dbReference type="EMBL" id="HIW06756.1"/>
    </source>
</evidence>
<keyword evidence="1" id="KW-0732">Signal</keyword>
<protein>
    <submittedName>
        <fullName evidence="2">CopG family transcriptional regulator</fullName>
    </submittedName>
</protein>
<reference evidence="2" key="1">
    <citation type="journal article" date="2021" name="PeerJ">
        <title>Extensive microbial diversity within the chicken gut microbiome revealed by metagenomics and culture.</title>
        <authorList>
            <person name="Gilroy R."/>
            <person name="Ravi A."/>
            <person name="Getino M."/>
            <person name="Pursley I."/>
            <person name="Horton D.L."/>
            <person name="Alikhan N.F."/>
            <person name="Baker D."/>
            <person name="Gharbi K."/>
            <person name="Hall N."/>
            <person name="Watson M."/>
            <person name="Adriaenssens E.M."/>
            <person name="Foster-Nyarko E."/>
            <person name="Jarju S."/>
            <person name="Secka A."/>
            <person name="Antonio M."/>
            <person name="Oren A."/>
            <person name="Chaudhuri R.R."/>
            <person name="La Ragione R."/>
            <person name="Hildebrand F."/>
            <person name="Pallen M.J."/>
        </authorList>
    </citation>
    <scope>NUCLEOTIDE SEQUENCE</scope>
    <source>
        <strain evidence="2">CHK160-9182</strain>
    </source>
</reference>
<reference evidence="2" key="2">
    <citation type="submission" date="2021-04" db="EMBL/GenBank/DDBJ databases">
        <authorList>
            <person name="Gilroy R."/>
        </authorList>
    </citation>
    <scope>NUCLEOTIDE SEQUENCE</scope>
    <source>
        <strain evidence="2">CHK160-9182</strain>
    </source>
</reference>